<comment type="caution">
    <text evidence="1">The sequence shown here is derived from an EMBL/GenBank/DDBJ whole genome shotgun (WGS) entry which is preliminary data.</text>
</comment>
<organism evidence="1 2">
    <name type="scientific">Actinoallomurus liliacearum</name>
    <dbReference type="NCBI Taxonomy" id="1080073"/>
    <lineage>
        <taxon>Bacteria</taxon>
        <taxon>Bacillati</taxon>
        <taxon>Actinomycetota</taxon>
        <taxon>Actinomycetes</taxon>
        <taxon>Streptosporangiales</taxon>
        <taxon>Thermomonosporaceae</taxon>
        <taxon>Actinoallomurus</taxon>
    </lineage>
</organism>
<reference evidence="2" key="1">
    <citation type="journal article" date="2019" name="Int. J. Syst. Evol. Microbiol.">
        <title>The Global Catalogue of Microorganisms (GCM) 10K type strain sequencing project: providing services to taxonomists for standard genome sequencing and annotation.</title>
        <authorList>
            <consortium name="The Broad Institute Genomics Platform"/>
            <consortium name="The Broad Institute Genome Sequencing Center for Infectious Disease"/>
            <person name="Wu L."/>
            <person name="Ma J."/>
        </authorList>
    </citation>
    <scope>NUCLEOTIDE SEQUENCE [LARGE SCALE GENOMIC DNA]</scope>
    <source>
        <strain evidence="2">JCM 17938</strain>
    </source>
</reference>
<keyword evidence="1" id="KW-0436">Ligase</keyword>
<proteinExistence type="predicted"/>
<evidence type="ECO:0000313" key="1">
    <source>
        <dbReference type="EMBL" id="GAA4606785.1"/>
    </source>
</evidence>
<keyword evidence="2" id="KW-1185">Reference proteome</keyword>
<evidence type="ECO:0000313" key="2">
    <source>
        <dbReference type="Proteomes" id="UP001500212"/>
    </source>
</evidence>
<sequence>MPDAEERTIGVAVAIPDPYGPELQSRRAALGDPLATSIPAHITLVPPTRVPVPALDDIDRHLRGVALGERPFHIHLRGTGTFRPVSPVVFVALAEGIGDCERLEYEIRRGPLAVERPFPYHPHVTVAHHLPDDLLDQAFKELAGYEAEFPVDGFWLYEHGLDGVWRPRWHFPFGDHAYRS</sequence>
<name>A0ABP8TF89_9ACTN</name>
<accession>A0ABP8TF89</accession>
<dbReference type="RefSeq" id="WP_345353122.1">
    <property type="nucleotide sequence ID" value="NZ_BAABHJ010000005.1"/>
</dbReference>
<gene>
    <name evidence="1" type="ORF">GCM10023195_24950</name>
</gene>
<dbReference type="InterPro" id="IPR050580">
    <property type="entry name" value="2H_phosphoesterase_YjcG-like"/>
</dbReference>
<dbReference type="Gene3D" id="3.90.1140.10">
    <property type="entry name" value="Cyclic phosphodiesterase"/>
    <property type="match status" value="1"/>
</dbReference>
<protein>
    <submittedName>
        <fullName evidence="1">2'-5' RNA ligase family protein</fullName>
    </submittedName>
</protein>
<dbReference type="PANTHER" id="PTHR40037">
    <property type="entry name" value="PHOSPHOESTERASE YJCG-RELATED"/>
    <property type="match status" value="1"/>
</dbReference>
<dbReference type="GO" id="GO:0016874">
    <property type="term" value="F:ligase activity"/>
    <property type="evidence" value="ECO:0007669"/>
    <property type="project" value="UniProtKB-KW"/>
</dbReference>
<dbReference type="Pfam" id="PF13563">
    <property type="entry name" value="2_5_RNA_ligase2"/>
    <property type="match status" value="1"/>
</dbReference>
<dbReference type="Proteomes" id="UP001500212">
    <property type="component" value="Unassembled WGS sequence"/>
</dbReference>
<dbReference type="PANTHER" id="PTHR40037:SF1">
    <property type="entry name" value="PHOSPHOESTERASE SAOUHSC_00951-RELATED"/>
    <property type="match status" value="1"/>
</dbReference>
<dbReference type="SUPFAM" id="SSF55144">
    <property type="entry name" value="LigT-like"/>
    <property type="match status" value="1"/>
</dbReference>
<dbReference type="InterPro" id="IPR009097">
    <property type="entry name" value="Cyclic_Pdiesterase"/>
</dbReference>
<dbReference type="EMBL" id="BAABHJ010000005">
    <property type="protein sequence ID" value="GAA4606785.1"/>
    <property type="molecule type" value="Genomic_DNA"/>
</dbReference>